<dbReference type="OrthoDB" id="9786516at2"/>
<feature type="domain" description="Phage capsid-like C-terminal" evidence="3">
    <location>
        <begin position="131"/>
        <end position="405"/>
    </location>
</feature>
<dbReference type="eggNOG" id="COG4653">
    <property type="taxonomic scope" value="Bacteria"/>
</dbReference>
<dbReference type="InterPro" id="IPR054612">
    <property type="entry name" value="Phage_capsid-like_C"/>
</dbReference>
<evidence type="ECO:0000313" key="4">
    <source>
        <dbReference type="EMBL" id="EOQ37950.1"/>
    </source>
</evidence>
<accession>R8VZ44</accession>
<evidence type="ECO:0000256" key="1">
    <source>
        <dbReference type="ARBA" id="ARBA00004328"/>
    </source>
</evidence>
<evidence type="ECO:0000256" key="2">
    <source>
        <dbReference type="SAM" id="Coils"/>
    </source>
</evidence>
<evidence type="ECO:0000313" key="5">
    <source>
        <dbReference type="Proteomes" id="UP000013981"/>
    </source>
</evidence>
<sequence>MNRDTYLTKRETLLNEARALIEQSDLTGYKAKKDEIEALDRQFDEEAQAQAALNALENRQQNPQAVQNLMNLGGAVVTTGQMQPGTGEQTPDDPLNSVEYRRAFMNYVAKGAAIPQNLTNQNQVTKSPDAGALIPTIVVEKIIEKAKSLGTILSLVTKTNFPGGVKIPVSQARPTATWVAEGAGSDKQKLSIGDVVFAYYKLRCAVAMTFEVANLSLDIFEAHFIRVVSEAMVEALEQAIINGSGSGQPKGILKETPDEGQAIEVAADGKLDYALLCDAEGALPEAYESDSVWLMSKKTFMQFEGMVDNNGQPIARTNYGLGGKPERYLLGRPVAINSYMPDYKPTVESDIIFAAIFRMKDYDLNLASQMTLKTYEDNDTDDVVTKVIQLADGKVLDKSSLVTLTKKQAA</sequence>
<dbReference type="NCBIfam" id="TIGR01554">
    <property type="entry name" value="major_cap_HK97"/>
    <property type="match status" value="1"/>
</dbReference>
<dbReference type="SUPFAM" id="SSF56563">
    <property type="entry name" value="Major capsid protein gp5"/>
    <property type="match status" value="1"/>
</dbReference>
<dbReference type="EMBL" id="AQOB01000004">
    <property type="protein sequence ID" value="EOQ37950.1"/>
    <property type="molecule type" value="Genomic_DNA"/>
</dbReference>
<keyword evidence="5" id="KW-1185">Reference proteome</keyword>
<organism evidence="4 5">
    <name type="scientific">Butyricicoccus pullicaecorum 1.2</name>
    <dbReference type="NCBI Taxonomy" id="1203606"/>
    <lineage>
        <taxon>Bacteria</taxon>
        <taxon>Bacillati</taxon>
        <taxon>Bacillota</taxon>
        <taxon>Clostridia</taxon>
        <taxon>Eubacteriales</taxon>
        <taxon>Butyricicoccaceae</taxon>
        <taxon>Butyricicoccus</taxon>
    </lineage>
</organism>
<name>R8VZ44_9FIRM</name>
<evidence type="ECO:0000259" key="3">
    <source>
        <dbReference type="Pfam" id="PF05065"/>
    </source>
</evidence>
<dbReference type="Pfam" id="PF05065">
    <property type="entry name" value="Phage_capsid"/>
    <property type="match status" value="1"/>
</dbReference>
<keyword evidence="2" id="KW-0175">Coiled coil</keyword>
<feature type="coiled-coil region" evidence="2">
    <location>
        <begin position="29"/>
        <end position="59"/>
    </location>
</feature>
<dbReference type="InterPro" id="IPR024455">
    <property type="entry name" value="Phage_capsid"/>
</dbReference>
<protein>
    <submittedName>
        <fullName evidence="4">HK97 family phage major capsid protein</fullName>
    </submittedName>
</protein>
<dbReference type="PATRIC" id="fig|1203606.4.peg.938"/>
<dbReference type="HOGENOM" id="CLU_052807_0_0_9"/>
<dbReference type="RefSeq" id="WP_016147177.1">
    <property type="nucleotide sequence ID" value="NZ_KB976103.1"/>
</dbReference>
<dbReference type="AlphaFoldDB" id="R8VZ44"/>
<comment type="subcellular location">
    <subcellularLocation>
        <location evidence="1">Virion</location>
    </subcellularLocation>
</comment>
<comment type="caution">
    <text evidence="4">The sequence shown here is derived from an EMBL/GenBank/DDBJ whole genome shotgun (WGS) entry which is preliminary data.</text>
</comment>
<gene>
    <name evidence="4" type="ORF">HMPREF1526_00978</name>
</gene>
<proteinExistence type="predicted"/>
<reference evidence="4 5" key="1">
    <citation type="submission" date="2013-01" db="EMBL/GenBank/DDBJ databases">
        <title>The Genome Sequence of Butyricicoccus pullicaecorum 1.2.</title>
        <authorList>
            <consortium name="The Broad Institute Genome Sequencing Platform"/>
            <person name="Earl A."/>
            <person name="Ward D."/>
            <person name="Feldgarden M."/>
            <person name="Gevers D."/>
            <person name="Van Immerseel F."/>
            <person name="Eeckhaut V."/>
            <person name="Walker B."/>
            <person name="Young S.K."/>
            <person name="Zeng Q."/>
            <person name="Gargeya S."/>
            <person name="Fitzgerald M."/>
            <person name="Haas B."/>
            <person name="Abouelleil A."/>
            <person name="Alvarado L."/>
            <person name="Arachchi H.M."/>
            <person name="Berlin A.M."/>
            <person name="Chapman S.B."/>
            <person name="Dewar J."/>
            <person name="Goldberg J."/>
            <person name="Griggs A."/>
            <person name="Gujja S."/>
            <person name="Hansen M."/>
            <person name="Howarth C."/>
            <person name="Imamovic A."/>
            <person name="Larimer J."/>
            <person name="McCowan C."/>
            <person name="Murphy C."/>
            <person name="Neiman D."/>
            <person name="Pearson M."/>
            <person name="Priest M."/>
            <person name="Roberts A."/>
            <person name="Saif S."/>
            <person name="Shea T."/>
            <person name="Sisk P."/>
            <person name="Sykes S."/>
            <person name="Wortman J."/>
            <person name="Nusbaum C."/>
            <person name="Birren B."/>
        </authorList>
    </citation>
    <scope>NUCLEOTIDE SEQUENCE [LARGE SCALE GENOMIC DNA]</scope>
    <source>
        <strain evidence="4 5">1.2</strain>
    </source>
</reference>
<dbReference type="Proteomes" id="UP000013981">
    <property type="component" value="Unassembled WGS sequence"/>
</dbReference>